<proteinExistence type="predicted"/>
<dbReference type="AlphaFoldDB" id="A0A1J9R582"/>
<dbReference type="PANTHER" id="PTHR43481:SF4">
    <property type="entry name" value="GLYCEROL-1-PHOSPHATE PHOSPHOHYDROLASE 1-RELATED"/>
    <property type="match status" value="1"/>
</dbReference>
<protein>
    <submittedName>
        <fullName evidence="1">Uncharacterized protein</fullName>
    </submittedName>
</protein>
<dbReference type="InterPro" id="IPR036412">
    <property type="entry name" value="HAD-like_sf"/>
</dbReference>
<dbReference type="InterPro" id="IPR023214">
    <property type="entry name" value="HAD_sf"/>
</dbReference>
<comment type="caution">
    <text evidence="1">The sequence shown here is derived from an EMBL/GenBank/DDBJ whole genome shotgun (WGS) entry which is preliminary data.</text>
</comment>
<dbReference type="Gene3D" id="3.40.50.1000">
    <property type="entry name" value="HAD superfamily/HAD-like"/>
    <property type="match status" value="1"/>
</dbReference>
<organism evidence="1 2">
    <name type="scientific">Blastomyces percursus</name>
    <dbReference type="NCBI Taxonomy" id="1658174"/>
    <lineage>
        <taxon>Eukaryota</taxon>
        <taxon>Fungi</taxon>
        <taxon>Dikarya</taxon>
        <taxon>Ascomycota</taxon>
        <taxon>Pezizomycotina</taxon>
        <taxon>Eurotiomycetes</taxon>
        <taxon>Eurotiomycetidae</taxon>
        <taxon>Onygenales</taxon>
        <taxon>Ajellomycetaceae</taxon>
        <taxon>Blastomyces</taxon>
    </lineage>
</organism>
<dbReference type="STRING" id="1658174.A0A1J9R582"/>
<dbReference type="PANTHER" id="PTHR43481">
    <property type="entry name" value="FRUCTOSE-1-PHOSPHATE PHOSPHATASE"/>
    <property type="match status" value="1"/>
</dbReference>
<dbReference type="InterPro" id="IPR051806">
    <property type="entry name" value="HAD-like_SPP"/>
</dbReference>
<sequence length="83" mass="8704">MGRKSLGLEAKDKDALVFEDSPTGIAAGKAAGCKGCGRASSHTAEQIILAEPDWIVEDLNSVVVVGMEGAMVVLEFRNSLVEN</sequence>
<feature type="non-terminal residue" evidence="1">
    <location>
        <position position="83"/>
    </location>
</feature>
<keyword evidence="2" id="KW-1185">Reference proteome</keyword>
<accession>A0A1J9R582</accession>
<dbReference type="SUPFAM" id="SSF56784">
    <property type="entry name" value="HAD-like"/>
    <property type="match status" value="1"/>
</dbReference>
<dbReference type="EMBL" id="LGTZ01000960">
    <property type="protein sequence ID" value="OJD22789.1"/>
    <property type="molecule type" value="Genomic_DNA"/>
</dbReference>
<dbReference type="VEuPathDB" id="FungiDB:ACJ73_05859"/>
<dbReference type="Proteomes" id="UP000242791">
    <property type="component" value="Unassembled WGS sequence"/>
</dbReference>
<gene>
    <name evidence="1" type="ORF">ACJ73_05859</name>
</gene>
<evidence type="ECO:0000313" key="2">
    <source>
        <dbReference type="Proteomes" id="UP000242791"/>
    </source>
</evidence>
<evidence type="ECO:0000313" key="1">
    <source>
        <dbReference type="EMBL" id="OJD22789.1"/>
    </source>
</evidence>
<name>A0A1J9R582_9EURO</name>
<reference evidence="1 2" key="1">
    <citation type="submission" date="2015-08" db="EMBL/GenBank/DDBJ databases">
        <title>Emmonsia species relationships and genome sequence.</title>
        <authorList>
            <person name="Cuomo C.A."/>
            <person name="Schwartz I.S."/>
            <person name="Kenyon C."/>
            <person name="De Hoog G.S."/>
            <person name="Govender N.P."/>
            <person name="Botha A."/>
            <person name="Moreno L."/>
            <person name="De Vries M."/>
            <person name="Munoz J.F."/>
            <person name="Stielow J.B."/>
        </authorList>
    </citation>
    <scope>NUCLEOTIDE SEQUENCE [LARGE SCALE GENOMIC DNA]</scope>
    <source>
        <strain evidence="1 2">EI222</strain>
    </source>
</reference>
<dbReference type="GO" id="GO:0050308">
    <property type="term" value="F:sugar-phosphatase activity"/>
    <property type="evidence" value="ECO:0007669"/>
    <property type="project" value="TreeGrafter"/>
</dbReference>